<comment type="caution">
    <text evidence="1">The sequence shown here is derived from an EMBL/GenBank/DDBJ whole genome shotgun (WGS) entry which is preliminary data.</text>
</comment>
<dbReference type="InterPro" id="IPR047706">
    <property type="entry name" value="BCAM0308-like"/>
</dbReference>
<accession>A0A1J5U1H1</accession>
<name>A0A1J5U1H1_9ZZZZ</name>
<protein>
    <submittedName>
        <fullName evidence="1">NMD3 family protein</fullName>
    </submittedName>
</protein>
<evidence type="ECO:0000313" key="1">
    <source>
        <dbReference type="EMBL" id="OIR19868.1"/>
    </source>
</evidence>
<dbReference type="AlphaFoldDB" id="A0A1J5U1H1"/>
<dbReference type="NCBIfam" id="NF040826">
    <property type="entry name" value="lxa_BCAM0308"/>
    <property type="match status" value="1"/>
</dbReference>
<sequence length="166" mass="19201">MTHSSHPPGFHLVRRDQLLQEAVHDTYKTKGKLPEPTVCPDCGAVYHAGRWQWLDKPKDAHQTCCPACHRVRDRFPAGYVSLSGDFFAQHEQEVLQQIRHHETKEKASHPLQRIMDIEKTQQGTLVTTTDIHLARGIGDALHRAYQGKLEFHYNPEQNLLRVNWMH</sequence>
<reference evidence="1" key="1">
    <citation type="submission" date="2016-10" db="EMBL/GenBank/DDBJ databases">
        <title>Sequence of Gallionella enrichment culture.</title>
        <authorList>
            <person name="Poehlein A."/>
            <person name="Muehling M."/>
            <person name="Daniel R."/>
        </authorList>
    </citation>
    <scope>NUCLEOTIDE SEQUENCE</scope>
</reference>
<dbReference type="EMBL" id="MLJW01000001">
    <property type="protein sequence ID" value="OIR19868.1"/>
    <property type="molecule type" value="Genomic_DNA"/>
</dbReference>
<proteinExistence type="predicted"/>
<organism evidence="1">
    <name type="scientific">mine drainage metagenome</name>
    <dbReference type="NCBI Taxonomy" id="410659"/>
    <lineage>
        <taxon>unclassified sequences</taxon>
        <taxon>metagenomes</taxon>
        <taxon>ecological metagenomes</taxon>
    </lineage>
</organism>
<gene>
    <name evidence="1" type="ORF">GALL_07520</name>
</gene>